<comment type="caution">
    <text evidence="2">The sequence shown here is derived from an EMBL/GenBank/DDBJ whole genome shotgun (WGS) entry which is preliminary data.</text>
</comment>
<dbReference type="EMBL" id="MU859131">
    <property type="protein sequence ID" value="KAK3952092.1"/>
    <property type="molecule type" value="Genomic_DNA"/>
</dbReference>
<dbReference type="GO" id="GO:0016787">
    <property type="term" value="F:hydrolase activity"/>
    <property type="evidence" value="ECO:0007669"/>
    <property type="project" value="UniProtKB-KW"/>
</dbReference>
<keyword evidence="2" id="KW-0378">Hydrolase</keyword>
<dbReference type="Proteomes" id="UP001303222">
    <property type="component" value="Unassembled WGS sequence"/>
</dbReference>
<dbReference type="SUPFAM" id="SSF53474">
    <property type="entry name" value="alpha/beta-Hydrolases"/>
    <property type="match status" value="1"/>
</dbReference>
<feature type="domain" description="Serine aminopeptidase S33" evidence="1">
    <location>
        <begin position="26"/>
        <end position="281"/>
    </location>
</feature>
<dbReference type="InterPro" id="IPR022742">
    <property type="entry name" value="Hydrolase_4"/>
</dbReference>
<dbReference type="InterPro" id="IPR029058">
    <property type="entry name" value="AB_hydrolase_fold"/>
</dbReference>
<reference evidence="2" key="1">
    <citation type="journal article" date="2023" name="Mol. Phylogenet. Evol.">
        <title>Genome-scale phylogeny and comparative genomics of the fungal order Sordariales.</title>
        <authorList>
            <person name="Hensen N."/>
            <person name="Bonometti L."/>
            <person name="Westerberg I."/>
            <person name="Brannstrom I.O."/>
            <person name="Guillou S."/>
            <person name="Cros-Aarteil S."/>
            <person name="Calhoun S."/>
            <person name="Haridas S."/>
            <person name="Kuo A."/>
            <person name="Mondo S."/>
            <person name="Pangilinan J."/>
            <person name="Riley R."/>
            <person name="LaButti K."/>
            <person name="Andreopoulos B."/>
            <person name="Lipzen A."/>
            <person name="Chen C."/>
            <person name="Yan M."/>
            <person name="Daum C."/>
            <person name="Ng V."/>
            <person name="Clum A."/>
            <person name="Steindorff A."/>
            <person name="Ohm R.A."/>
            <person name="Martin F."/>
            <person name="Silar P."/>
            <person name="Natvig D.O."/>
            <person name="Lalanne C."/>
            <person name="Gautier V."/>
            <person name="Ament-Velasquez S.L."/>
            <person name="Kruys A."/>
            <person name="Hutchinson M.I."/>
            <person name="Powell A.J."/>
            <person name="Barry K."/>
            <person name="Miller A.N."/>
            <person name="Grigoriev I.V."/>
            <person name="Debuchy R."/>
            <person name="Gladieux P."/>
            <person name="Hiltunen Thoren M."/>
            <person name="Johannesson H."/>
        </authorList>
    </citation>
    <scope>NUCLEOTIDE SEQUENCE</scope>
    <source>
        <strain evidence="2">CBS 626.80</strain>
    </source>
</reference>
<dbReference type="Pfam" id="PF12146">
    <property type="entry name" value="Hydrolase_4"/>
    <property type="match status" value="1"/>
</dbReference>
<dbReference type="FunFam" id="3.40.50.1820:FF:000255">
    <property type="entry name" value="Alpha/beta hydrolase, putative"/>
    <property type="match status" value="1"/>
</dbReference>
<sequence length="313" mass="34628">MAVETESTFEVAGASLYAKSWEPEGPIKAKLIFIHGFSDHINRYYGFFPSLAARGIAVYGFDQRGWGRSVKKPADRGLTGPTSRVIADIVAFIEPHLSDAPGAPPVFVMGHSMGGGQVLTLACDEQYQNRIVSRVRGWLLESPFIGFAPELKPNLLKVYGGRLAGKLFPHRQMVNQIPPKDLSRDPEVQKSIAADELMHNTGTLEGLSGMLDRTDGLTRGTIRPPGGENTKVKAVWFGHGSSDKATDYNASKRYYDRVIAGTVKDRMFKRYEGWYHQLHADGPCSEEFYKDVGDWILERSEGSADSGKFEAKI</sequence>
<keyword evidence="3" id="KW-1185">Reference proteome</keyword>
<dbReference type="InterPro" id="IPR051044">
    <property type="entry name" value="MAG_DAG_Lipase"/>
</dbReference>
<proteinExistence type="predicted"/>
<protein>
    <submittedName>
        <fullName evidence="2">Alpha/Beta hydrolase protein</fullName>
    </submittedName>
</protein>
<reference evidence="2" key="2">
    <citation type="submission" date="2023-06" db="EMBL/GenBank/DDBJ databases">
        <authorList>
            <consortium name="Lawrence Berkeley National Laboratory"/>
            <person name="Mondo S.J."/>
            <person name="Hensen N."/>
            <person name="Bonometti L."/>
            <person name="Westerberg I."/>
            <person name="Brannstrom I.O."/>
            <person name="Guillou S."/>
            <person name="Cros-Aarteil S."/>
            <person name="Calhoun S."/>
            <person name="Haridas S."/>
            <person name="Kuo A."/>
            <person name="Pangilinan J."/>
            <person name="Riley R."/>
            <person name="Labutti K."/>
            <person name="Andreopoulos B."/>
            <person name="Lipzen A."/>
            <person name="Chen C."/>
            <person name="Yanf M."/>
            <person name="Daum C."/>
            <person name="Ng V."/>
            <person name="Clum A."/>
            <person name="Steindorff A."/>
            <person name="Ohm R."/>
            <person name="Martin F."/>
            <person name="Silar P."/>
            <person name="Natvig D."/>
            <person name="Lalanne C."/>
            <person name="Gautier V."/>
            <person name="Ament-Velasquez S.L."/>
            <person name="Kruys A."/>
            <person name="Hutchinson M.I."/>
            <person name="Powell A.J."/>
            <person name="Barry K."/>
            <person name="Miller A.N."/>
            <person name="Grigoriev I.V."/>
            <person name="Debuchy R."/>
            <person name="Gladieux P."/>
            <person name="Thoren M.H."/>
            <person name="Johannesson H."/>
        </authorList>
    </citation>
    <scope>NUCLEOTIDE SEQUENCE</scope>
    <source>
        <strain evidence="2">CBS 626.80</strain>
    </source>
</reference>
<name>A0AAN6NY82_9PEZI</name>
<dbReference type="PANTHER" id="PTHR11614">
    <property type="entry name" value="PHOSPHOLIPASE-RELATED"/>
    <property type="match status" value="1"/>
</dbReference>
<organism evidence="2 3">
    <name type="scientific">Pseudoneurospora amorphoporcata</name>
    <dbReference type="NCBI Taxonomy" id="241081"/>
    <lineage>
        <taxon>Eukaryota</taxon>
        <taxon>Fungi</taxon>
        <taxon>Dikarya</taxon>
        <taxon>Ascomycota</taxon>
        <taxon>Pezizomycotina</taxon>
        <taxon>Sordariomycetes</taxon>
        <taxon>Sordariomycetidae</taxon>
        <taxon>Sordariales</taxon>
        <taxon>Sordariaceae</taxon>
        <taxon>Pseudoneurospora</taxon>
    </lineage>
</organism>
<evidence type="ECO:0000313" key="2">
    <source>
        <dbReference type="EMBL" id="KAK3952092.1"/>
    </source>
</evidence>
<accession>A0AAN6NY82</accession>
<evidence type="ECO:0000259" key="1">
    <source>
        <dbReference type="Pfam" id="PF12146"/>
    </source>
</evidence>
<dbReference type="AlphaFoldDB" id="A0AAN6NY82"/>
<gene>
    <name evidence="2" type="ORF">QBC32DRAFT_362093</name>
</gene>
<dbReference type="Gene3D" id="3.40.50.1820">
    <property type="entry name" value="alpha/beta hydrolase"/>
    <property type="match status" value="1"/>
</dbReference>
<evidence type="ECO:0000313" key="3">
    <source>
        <dbReference type="Proteomes" id="UP001303222"/>
    </source>
</evidence>